<name>A0A4P6XP22_9ASCO</name>
<dbReference type="AlphaFoldDB" id="A0A4P6XP22"/>
<sequence>MAFTRMPGLYRHWAQNDKERPNFIFSSDIPYKIASCVAELHLYLGGASRQVDLAKYIENFDVTLELNALLLRNKCIIPSELIQANHICVAKAPSPGFDHGVVRSISRFPEVWKSILSIQKSNETFVVKFRLDLDKFSVDLADVSDISLHFHANDRFAPLLLADLALTDHLKTYICQKLIQELKSNSDISLLITDSSTILQDLPPNEHIAQFKSVLNSSQRNALDFANTSLDDSEMSFAIEKQLVFYDQEDYDNSDGEIKILHSDESGKCHSNVDEELEGEQNILLLMQDQKQTPNLQELTDFWETGVSSMSGLFPPPVFHLIGRSEERHLAKPIPVSGLDYESPRGLLLPVRNGNVTGLGLNEKQSNDESSVDSKPEPQNSMFSDNGEDSKKLVEDQNLSFDDFCRDMSIQTTECEDTILSPMSSPRKKDNQVYDFENQGTAPLLKKKASHTLIDHDDGLGLKFAFRDQSASVPEYIKENKKFKFIKVGKVQKFVNMFEEHREPSSTALSRVGTRPGSPAKIID</sequence>
<evidence type="ECO:0000256" key="1">
    <source>
        <dbReference type="SAM" id="MobiDB-lite"/>
    </source>
</evidence>
<dbReference type="Proteomes" id="UP000292447">
    <property type="component" value="Chromosome II"/>
</dbReference>
<evidence type="ECO:0000313" key="3">
    <source>
        <dbReference type="Proteomes" id="UP000292447"/>
    </source>
</evidence>
<reference evidence="3" key="1">
    <citation type="submission" date="2019-03" db="EMBL/GenBank/DDBJ databases">
        <title>Snf2 controls pulcherriminic acid biosynthesis and connects pigmentation and antifungal activity of the yeast Metschnikowia pulcherrima.</title>
        <authorList>
            <person name="Gore-Lloyd D."/>
            <person name="Sumann I."/>
            <person name="Brachmann A.O."/>
            <person name="Schneeberger K."/>
            <person name="Ortiz-Merino R.A."/>
            <person name="Moreno-Beltran M."/>
            <person name="Schlaefli M."/>
            <person name="Kirner P."/>
            <person name="Santos Kron A."/>
            <person name="Wolfe K.H."/>
            <person name="Piel J."/>
            <person name="Ahrens C.H."/>
            <person name="Henk D."/>
            <person name="Freimoser F.M."/>
        </authorList>
    </citation>
    <scope>NUCLEOTIDE SEQUENCE [LARGE SCALE GENOMIC DNA]</scope>
    <source>
        <strain evidence="3">APC 1.2</strain>
    </source>
</reference>
<feature type="region of interest" description="Disordered" evidence="1">
    <location>
        <begin position="504"/>
        <end position="524"/>
    </location>
</feature>
<protein>
    <submittedName>
        <fullName evidence="2">Uncharacterized protein</fullName>
    </submittedName>
</protein>
<gene>
    <name evidence="2" type="ORF">METSCH_B12000</name>
</gene>
<evidence type="ECO:0000313" key="2">
    <source>
        <dbReference type="EMBL" id="QBM87986.1"/>
    </source>
</evidence>
<proteinExistence type="predicted"/>
<dbReference type="EMBL" id="CP034457">
    <property type="protein sequence ID" value="QBM87986.1"/>
    <property type="molecule type" value="Genomic_DNA"/>
</dbReference>
<organism evidence="2 3">
    <name type="scientific">Metschnikowia aff. pulcherrima</name>
    <dbReference type="NCBI Taxonomy" id="2163413"/>
    <lineage>
        <taxon>Eukaryota</taxon>
        <taxon>Fungi</taxon>
        <taxon>Dikarya</taxon>
        <taxon>Ascomycota</taxon>
        <taxon>Saccharomycotina</taxon>
        <taxon>Pichiomycetes</taxon>
        <taxon>Metschnikowiaceae</taxon>
        <taxon>Metschnikowia</taxon>
    </lineage>
</organism>
<feature type="region of interest" description="Disordered" evidence="1">
    <location>
        <begin position="358"/>
        <end position="389"/>
    </location>
</feature>
<keyword evidence="3" id="KW-1185">Reference proteome</keyword>
<accession>A0A4P6XP22</accession>